<evidence type="ECO:0000313" key="4">
    <source>
        <dbReference type="Proteomes" id="UP001203852"/>
    </source>
</evidence>
<keyword evidence="4" id="KW-1185">Reference proteome</keyword>
<dbReference type="EMBL" id="MU404359">
    <property type="protein sequence ID" value="KAI1610067.1"/>
    <property type="molecule type" value="Genomic_DNA"/>
</dbReference>
<dbReference type="Proteomes" id="UP001203852">
    <property type="component" value="Unassembled WGS sequence"/>
</dbReference>
<proteinExistence type="predicted"/>
<feature type="compositionally biased region" description="Polar residues" evidence="1">
    <location>
        <begin position="80"/>
        <end position="89"/>
    </location>
</feature>
<dbReference type="AlphaFoldDB" id="A0AAN6DRW1"/>
<organism evidence="3 4">
    <name type="scientific">Exophiala viscosa</name>
    <dbReference type="NCBI Taxonomy" id="2486360"/>
    <lineage>
        <taxon>Eukaryota</taxon>
        <taxon>Fungi</taxon>
        <taxon>Dikarya</taxon>
        <taxon>Ascomycota</taxon>
        <taxon>Pezizomycotina</taxon>
        <taxon>Eurotiomycetes</taxon>
        <taxon>Chaetothyriomycetidae</taxon>
        <taxon>Chaetothyriales</taxon>
        <taxon>Herpotrichiellaceae</taxon>
        <taxon>Exophiala</taxon>
    </lineage>
</organism>
<feature type="region of interest" description="Disordered" evidence="1">
    <location>
        <begin position="61"/>
        <end position="108"/>
    </location>
</feature>
<keyword evidence="2" id="KW-0472">Membrane</keyword>
<gene>
    <name evidence="3" type="ORF">EDD36DRAFT_422138</name>
</gene>
<keyword evidence="2" id="KW-0812">Transmembrane</keyword>
<feature type="transmembrane region" description="Helical" evidence="2">
    <location>
        <begin position="34"/>
        <end position="54"/>
    </location>
</feature>
<name>A0AAN6DRW1_9EURO</name>
<comment type="caution">
    <text evidence="3">The sequence shown here is derived from an EMBL/GenBank/DDBJ whole genome shotgun (WGS) entry which is preliminary data.</text>
</comment>
<evidence type="ECO:0000256" key="2">
    <source>
        <dbReference type="SAM" id="Phobius"/>
    </source>
</evidence>
<protein>
    <submittedName>
        <fullName evidence="3">Uncharacterized protein</fullName>
    </submittedName>
</protein>
<evidence type="ECO:0000256" key="1">
    <source>
        <dbReference type="SAM" id="MobiDB-lite"/>
    </source>
</evidence>
<reference evidence="3" key="1">
    <citation type="journal article" date="2022" name="bioRxiv">
        <title>Deciphering the potential niche of two novel black yeast fungi from a biological soil crust based on their genomes, phenotypes, and melanin regulation.</title>
        <authorList>
            <consortium name="DOE Joint Genome Institute"/>
            <person name="Carr E.C."/>
            <person name="Barton Q."/>
            <person name="Grambo S."/>
            <person name="Sullivan M."/>
            <person name="Renfro C.M."/>
            <person name="Kuo A."/>
            <person name="Pangilinan J."/>
            <person name="Lipzen A."/>
            <person name="Keymanesh K."/>
            <person name="Savage E."/>
            <person name="Barry K."/>
            <person name="Grigoriev I.V."/>
            <person name="Riekhof W.R."/>
            <person name="Harris S.S."/>
        </authorList>
    </citation>
    <scope>NUCLEOTIDE SEQUENCE</scope>
    <source>
        <strain evidence="3">JF 03-4F</strain>
    </source>
</reference>
<keyword evidence="2" id="KW-1133">Transmembrane helix</keyword>
<accession>A0AAN6DRW1</accession>
<sequence length="108" mass="12313">MSSSNHQKPTLPKFEPLPPTNFINRLINRILAPFFYLLFSIVFSIIFVPIFVMIDNYKHGRGKNGGQRFATDESSKHYQSRPNKATSWMRSYGESYGQPSGRKVGGRG</sequence>
<evidence type="ECO:0000313" key="3">
    <source>
        <dbReference type="EMBL" id="KAI1610067.1"/>
    </source>
</evidence>